<evidence type="ECO:0000313" key="3">
    <source>
        <dbReference type="Proteomes" id="UP000663874"/>
    </source>
</evidence>
<dbReference type="Proteomes" id="UP000663874">
    <property type="component" value="Unassembled WGS sequence"/>
</dbReference>
<keyword evidence="1" id="KW-0175">Coiled coil</keyword>
<dbReference type="EMBL" id="CAJOBE010046124">
    <property type="protein sequence ID" value="CAF4342483.1"/>
    <property type="molecule type" value="Genomic_DNA"/>
</dbReference>
<evidence type="ECO:0000256" key="1">
    <source>
        <dbReference type="SAM" id="Coils"/>
    </source>
</evidence>
<comment type="caution">
    <text evidence="2">The sequence shown here is derived from an EMBL/GenBank/DDBJ whole genome shotgun (WGS) entry which is preliminary data.</text>
</comment>
<proteinExistence type="predicted"/>
<reference evidence="2" key="1">
    <citation type="submission" date="2021-02" db="EMBL/GenBank/DDBJ databases">
        <authorList>
            <person name="Nowell W R."/>
        </authorList>
    </citation>
    <scope>NUCLEOTIDE SEQUENCE</scope>
</reference>
<feature type="coiled-coil region" evidence="1">
    <location>
        <begin position="20"/>
        <end position="56"/>
    </location>
</feature>
<feature type="non-terminal residue" evidence="2">
    <location>
        <position position="1"/>
    </location>
</feature>
<dbReference type="AlphaFoldDB" id="A0A820KDN0"/>
<protein>
    <submittedName>
        <fullName evidence="2">Uncharacterized protein</fullName>
    </submittedName>
</protein>
<sequence>ALCEQLANQVQKWRDKQLEILEIKRKLEESKRQAELEKIRQEHERSQKQRQQTKEKVSWIFLI</sequence>
<accession>A0A820KDN0</accession>
<name>A0A820KDN0_9BILA</name>
<gene>
    <name evidence="2" type="ORF">FNK824_LOCUS42070</name>
</gene>
<organism evidence="2 3">
    <name type="scientific">Rotaria sordida</name>
    <dbReference type="NCBI Taxonomy" id="392033"/>
    <lineage>
        <taxon>Eukaryota</taxon>
        <taxon>Metazoa</taxon>
        <taxon>Spiralia</taxon>
        <taxon>Gnathifera</taxon>
        <taxon>Rotifera</taxon>
        <taxon>Eurotatoria</taxon>
        <taxon>Bdelloidea</taxon>
        <taxon>Philodinida</taxon>
        <taxon>Philodinidae</taxon>
        <taxon>Rotaria</taxon>
    </lineage>
</organism>
<evidence type="ECO:0000313" key="2">
    <source>
        <dbReference type="EMBL" id="CAF4342483.1"/>
    </source>
</evidence>